<dbReference type="Proteomes" id="UP000053259">
    <property type="component" value="Unassembled WGS sequence"/>
</dbReference>
<feature type="compositionally biased region" description="Pro residues" evidence="1">
    <location>
        <begin position="229"/>
        <end position="246"/>
    </location>
</feature>
<dbReference type="VEuPathDB" id="FungiDB:PV09_00430"/>
<evidence type="ECO:0000313" key="2">
    <source>
        <dbReference type="EMBL" id="KIW09557.1"/>
    </source>
</evidence>
<feature type="compositionally biased region" description="Polar residues" evidence="1">
    <location>
        <begin position="304"/>
        <end position="315"/>
    </location>
</feature>
<feature type="compositionally biased region" description="Polar residues" evidence="1">
    <location>
        <begin position="154"/>
        <end position="174"/>
    </location>
</feature>
<evidence type="ECO:0000313" key="3">
    <source>
        <dbReference type="Proteomes" id="UP000053259"/>
    </source>
</evidence>
<dbReference type="RefSeq" id="XP_016219426.1">
    <property type="nucleotide sequence ID" value="XM_016353169.1"/>
</dbReference>
<feature type="compositionally biased region" description="Low complexity" evidence="1">
    <location>
        <begin position="463"/>
        <end position="474"/>
    </location>
</feature>
<dbReference type="HOGENOM" id="CLU_532317_0_0_1"/>
<protein>
    <submittedName>
        <fullName evidence="2">Uncharacterized protein</fullName>
    </submittedName>
</protein>
<dbReference type="STRING" id="253628.A0A0D1Z9C1"/>
<feature type="compositionally biased region" description="Polar residues" evidence="1">
    <location>
        <begin position="33"/>
        <end position="51"/>
    </location>
</feature>
<feature type="compositionally biased region" description="Low complexity" evidence="1">
    <location>
        <begin position="354"/>
        <end position="368"/>
    </location>
</feature>
<reference evidence="2 3" key="1">
    <citation type="submission" date="2015-01" db="EMBL/GenBank/DDBJ databases">
        <title>The Genome Sequence of Ochroconis gallopava CBS43764.</title>
        <authorList>
            <consortium name="The Broad Institute Genomics Platform"/>
            <person name="Cuomo C."/>
            <person name="de Hoog S."/>
            <person name="Gorbushina A."/>
            <person name="Stielow B."/>
            <person name="Teixiera M."/>
            <person name="Abouelleil A."/>
            <person name="Chapman S.B."/>
            <person name="Priest M."/>
            <person name="Young S.K."/>
            <person name="Wortman J."/>
            <person name="Nusbaum C."/>
            <person name="Birren B."/>
        </authorList>
    </citation>
    <scope>NUCLEOTIDE SEQUENCE [LARGE SCALE GENOMIC DNA]</scope>
    <source>
        <strain evidence="2 3">CBS 43764</strain>
    </source>
</reference>
<organism evidence="2 3">
    <name type="scientific">Verruconis gallopava</name>
    <dbReference type="NCBI Taxonomy" id="253628"/>
    <lineage>
        <taxon>Eukaryota</taxon>
        <taxon>Fungi</taxon>
        <taxon>Dikarya</taxon>
        <taxon>Ascomycota</taxon>
        <taxon>Pezizomycotina</taxon>
        <taxon>Dothideomycetes</taxon>
        <taxon>Pleosporomycetidae</taxon>
        <taxon>Venturiales</taxon>
        <taxon>Sympoventuriaceae</taxon>
        <taxon>Verruconis</taxon>
    </lineage>
</organism>
<feature type="compositionally biased region" description="Low complexity" evidence="1">
    <location>
        <begin position="108"/>
        <end position="119"/>
    </location>
</feature>
<accession>A0A0D1Z9C1</accession>
<keyword evidence="3" id="KW-1185">Reference proteome</keyword>
<dbReference type="AlphaFoldDB" id="A0A0D1Z9C1"/>
<feature type="compositionally biased region" description="Pro residues" evidence="1">
    <location>
        <begin position="288"/>
        <end position="300"/>
    </location>
</feature>
<feature type="compositionally biased region" description="Low complexity" evidence="1">
    <location>
        <begin position="255"/>
        <end position="266"/>
    </location>
</feature>
<sequence length="512" mass="53304">MSSLVKKGFQLGKAVYATVNEELNKQSHKPHQSHQGNYAPTQIPGTYTAQGQGPPLPPRPVSSTPSPHSYGAPQGYGPPPGYGPPSGALQSAHTPPANSPYTHPSHPPHAQSPHNQPSHIPTQPPVHNHSAYTSPYSTHQPPTPGTGQPHVQMAPQTTGTILSGSSATGTPTQWTPASPPPTAVSPLVPHNPYSPPPHSNAPTQPVASPHTAPPVSSAHVYPLQHGPHAPSPPLSPPPPVVSPPLTSPYGPQNTAPLSPAMSPSSLHNSNYPAHHPNIHAPSASSGFPPQPGPMNQPLPAPHVQTPTSPVSTVPSQIPHPPAFVSELPAFTEPRPPPSTYSMPEGVAELPAELPAEPDTTSASAAAPAQTLTHPSPTATPPAIPASAITQSNSVEQPKPVHPPIQHLEHFPQNQAHNPQDISSSSAPDSQTPPTGSYQPYHPPHAALNPEHAPTPPYNSQAGYVPYSPSPSQYGPQPPAQTYLNSSAQHPGVPQKMGSLAQKIQQMNISNPQ</sequence>
<feature type="compositionally biased region" description="Low complexity" evidence="1">
    <location>
        <begin position="61"/>
        <end position="75"/>
    </location>
</feature>
<gene>
    <name evidence="2" type="ORF">PV09_00430</name>
</gene>
<dbReference type="InParanoid" id="A0A0D1Z9C1"/>
<feature type="compositionally biased region" description="Polar residues" evidence="1">
    <location>
        <begin position="501"/>
        <end position="512"/>
    </location>
</feature>
<feature type="region of interest" description="Disordered" evidence="1">
    <location>
        <begin position="22"/>
        <end position="512"/>
    </location>
</feature>
<feature type="compositionally biased region" description="Polar residues" evidence="1">
    <location>
        <begin position="411"/>
        <end position="437"/>
    </location>
</feature>
<dbReference type="EMBL" id="KN847529">
    <property type="protein sequence ID" value="KIW09557.1"/>
    <property type="molecule type" value="Genomic_DNA"/>
</dbReference>
<name>A0A0D1Z9C1_9PEZI</name>
<dbReference type="GeneID" id="27308403"/>
<evidence type="ECO:0000256" key="1">
    <source>
        <dbReference type="SAM" id="MobiDB-lite"/>
    </source>
</evidence>
<proteinExistence type="predicted"/>